<evidence type="ECO:0000256" key="4">
    <source>
        <dbReference type="ARBA" id="ARBA00022679"/>
    </source>
</evidence>
<feature type="transmembrane region" description="Helical" evidence="10">
    <location>
        <begin position="21"/>
        <end position="45"/>
    </location>
</feature>
<proteinExistence type="inferred from homology"/>
<comment type="similarity">
    <text evidence="2 10">Belongs to the glycosyltransferase 31 family.</text>
</comment>
<organism evidence="11 12">
    <name type="scientific">Hydra vulgaris</name>
    <name type="common">Hydra</name>
    <name type="synonym">Hydra attenuata</name>
    <dbReference type="NCBI Taxonomy" id="6087"/>
    <lineage>
        <taxon>Eukaryota</taxon>
        <taxon>Metazoa</taxon>
        <taxon>Cnidaria</taxon>
        <taxon>Hydrozoa</taxon>
        <taxon>Hydroidolina</taxon>
        <taxon>Anthoathecata</taxon>
        <taxon>Aplanulata</taxon>
        <taxon>Hydridae</taxon>
        <taxon>Hydra</taxon>
    </lineage>
</organism>
<dbReference type="Proteomes" id="UP001652625">
    <property type="component" value="Chromosome 02"/>
</dbReference>
<evidence type="ECO:0000313" key="12">
    <source>
        <dbReference type="RefSeq" id="XP_065646641.1"/>
    </source>
</evidence>
<evidence type="ECO:0000256" key="9">
    <source>
        <dbReference type="ARBA" id="ARBA00023136"/>
    </source>
</evidence>
<keyword evidence="5 10" id="KW-0812">Transmembrane</keyword>
<evidence type="ECO:0000313" key="11">
    <source>
        <dbReference type="Proteomes" id="UP001652625"/>
    </source>
</evidence>
<evidence type="ECO:0000256" key="3">
    <source>
        <dbReference type="ARBA" id="ARBA00022676"/>
    </source>
</evidence>
<accession>A0ABM4BCI9</accession>
<keyword evidence="8 10" id="KW-0333">Golgi apparatus</keyword>
<keyword evidence="4" id="KW-0808">Transferase</keyword>
<evidence type="ECO:0000256" key="8">
    <source>
        <dbReference type="ARBA" id="ARBA00023034"/>
    </source>
</evidence>
<dbReference type="Gene3D" id="3.90.550.50">
    <property type="match status" value="1"/>
</dbReference>
<evidence type="ECO:0000256" key="5">
    <source>
        <dbReference type="ARBA" id="ARBA00022692"/>
    </source>
</evidence>
<evidence type="ECO:0000256" key="6">
    <source>
        <dbReference type="ARBA" id="ARBA00022968"/>
    </source>
</evidence>
<evidence type="ECO:0000256" key="10">
    <source>
        <dbReference type="RuleBase" id="RU363063"/>
    </source>
</evidence>
<dbReference type="EC" id="2.4.1.-" evidence="10"/>
<evidence type="ECO:0000256" key="2">
    <source>
        <dbReference type="ARBA" id="ARBA00008661"/>
    </source>
</evidence>
<protein>
    <recommendedName>
        <fullName evidence="10">Hexosyltransferase</fullName>
        <ecNumber evidence="10">2.4.1.-</ecNumber>
    </recommendedName>
</protein>
<sequence>MLFKSSNKREAKTCTNLFKQSVIRYFVACIIILAVLITVIELIMINLKTKKHSETSVYSIDTNDDLSKKSLSTTYLLKNAEENNNNNYQKRYLSHIVFQSIKKDCNTVYTAVVIISSHASFVDRRNTIRKTWGKSPYWNAKEKYLIIFVVGRTIDSEEVINVAEEGKLWNDIIFVDLFEEISTLTKKMIIGLIWTNYNVKYEFVFKGHDDIYLNINNLLTFVKNNNIENAYFGYKIENADVKKIDQYKMANQNGYYVSYCSGVGYILSKSSIKKMIPLFDLNSIFSFDDEFVGEIAIKIGVIARHAEGFYINNDHCSYSKDIIVSHPIKDINCNIFLLKSFLLDSRNLTSHIEIVTSENTSAYVDEKNSNLSGE</sequence>
<keyword evidence="11" id="KW-1185">Reference proteome</keyword>
<dbReference type="PANTHER" id="PTHR11214">
    <property type="entry name" value="BETA-1,3-N-ACETYLGLUCOSAMINYLTRANSFERASE"/>
    <property type="match status" value="1"/>
</dbReference>
<name>A0ABM4BCI9_HYDVU</name>
<dbReference type="PANTHER" id="PTHR11214:SF3">
    <property type="entry name" value="BETA-1,3-GALACTOSYLTRANSFERASE 6"/>
    <property type="match status" value="1"/>
</dbReference>
<comment type="subcellular location">
    <subcellularLocation>
        <location evidence="1 10">Golgi apparatus membrane</location>
        <topology evidence="1 10">Single-pass type II membrane protein</topology>
    </subcellularLocation>
</comment>
<keyword evidence="9 10" id="KW-0472">Membrane</keyword>
<keyword evidence="6 10" id="KW-0735">Signal-anchor</keyword>
<dbReference type="InterPro" id="IPR002659">
    <property type="entry name" value="Glyco_trans_31"/>
</dbReference>
<evidence type="ECO:0000256" key="7">
    <source>
        <dbReference type="ARBA" id="ARBA00022989"/>
    </source>
</evidence>
<dbReference type="RefSeq" id="XP_065646641.1">
    <property type="nucleotide sequence ID" value="XM_065790569.1"/>
</dbReference>
<dbReference type="Pfam" id="PF01762">
    <property type="entry name" value="Galactosyl_T"/>
    <property type="match status" value="1"/>
</dbReference>
<evidence type="ECO:0000256" key="1">
    <source>
        <dbReference type="ARBA" id="ARBA00004323"/>
    </source>
</evidence>
<dbReference type="GeneID" id="105845650"/>
<reference evidence="12" key="2">
    <citation type="submission" date="2025-08" db="UniProtKB">
        <authorList>
            <consortium name="RefSeq"/>
        </authorList>
    </citation>
    <scope>IDENTIFICATION</scope>
</reference>
<keyword evidence="7 10" id="KW-1133">Transmembrane helix</keyword>
<reference evidence="11" key="1">
    <citation type="submission" date="2025-05" db="UniProtKB">
        <authorList>
            <consortium name="RefSeq"/>
        </authorList>
    </citation>
    <scope>NUCLEOTIDE SEQUENCE [LARGE SCALE GENOMIC DNA]</scope>
</reference>
<keyword evidence="3 10" id="KW-0328">Glycosyltransferase</keyword>
<gene>
    <name evidence="12" type="primary">LOC105845650</name>
</gene>